<reference evidence="2" key="1">
    <citation type="journal article" date="2019" name="Int. J. Syst. Evol. Microbiol.">
        <title>The Global Catalogue of Microorganisms (GCM) 10K type strain sequencing project: providing services to taxonomists for standard genome sequencing and annotation.</title>
        <authorList>
            <consortium name="The Broad Institute Genomics Platform"/>
            <consortium name="The Broad Institute Genome Sequencing Center for Infectious Disease"/>
            <person name="Wu L."/>
            <person name="Ma J."/>
        </authorList>
    </citation>
    <scope>NUCLEOTIDE SEQUENCE [LARGE SCALE GENOMIC DNA]</scope>
    <source>
        <strain evidence="2">CCM 8906</strain>
    </source>
</reference>
<sequence length="55" mass="6622">MSKEKWQQKKRLVKNFLNLTDRQRKPFRASEKSKSVSIFQKTRRLGFTIAYVNFG</sequence>
<dbReference type="RefSeq" id="WP_164508901.1">
    <property type="nucleotide sequence ID" value="NZ_JBHTOM010000013.1"/>
</dbReference>
<name>A0ABW4H502_9LACO</name>
<protein>
    <recommendedName>
        <fullName evidence="3">Transposase</fullName>
    </recommendedName>
</protein>
<keyword evidence="2" id="KW-1185">Reference proteome</keyword>
<evidence type="ECO:0008006" key="3">
    <source>
        <dbReference type="Google" id="ProtNLM"/>
    </source>
</evidence>
<organism evidence="1 2">
    <name type="scientific">Levilactobacillus fuyuanensis</name>
    <dbReference type="NCBI Taxonomy" id="2486022"/>
    <lineage>
        <taxon>Bacteria</taxon>
        <taxon>Bacillati</taxon>
        <taxon>Bacillota</taxon>
        <taxon>Bacilli</taxon>
        <taxon>Lactobacillales</taxon>
        <taxon>Lactobacillaceae</taxon>
        <taxon>Levilactobacillus</taxon>
    </lineage>
</organism>
<gene>
    <name evidence="1" type="ORF">ACFQ5T_09060</name>
</gene>
<evidence type="ECO:0000313" key="2">
    <source>
        <dbReference type="Proteomes" id="UP001597195"/>
    </source>
</evidence>
<dbReference type="EMBL" id="JBHTOM010000013">
    <property type="protein sequence ID" value="MFD1549850.1"/>
    <property type="molecule type" value="Genomic_DNA"/>
</dbReference>
<proteinExistence type="predicted"/>
<comment type="caution">
    <text evidence="1">The sequence shown here is derived from an EMBL/GenBank/DDBJ whole genome shotgun (WGS) entry which is preliminary data.</text>
</comment>
<evidence type="ECO:0000313" key="1">
    <source>
        <dbReference type="EMBL" id="MFD1549850.1"/>
    </source>
</evidence>
<dbReference type="Proteomes" id="UP001597195">
    <property type="component" value="Unassembled WGS sequence"/>
</dbReference>
<accession>A0ABW4H502</accession>